<dbReference type="PROSITE" id="PS50198">
    <property type="entry name" value="PPIC_PPIASE_2"/>
    <property type="match status" value="1"/>
</dbReference>
<evidence type="ECO:0000256" key="2">
    <source>
        <dbReference type="SAM" id="Phobius"/>
    </source>
</evidence>
<feature type="transmembrane region" description="Helical" evidence="2">
    <location>
        <begin position="39"/>
        <end position="59"/>
    </location>
</feature>
<keyword evidence="1" id="KW-0413">Isomerase</keyword>
<dbReference type="InterPro" id="IPR050245">
    <property type="entry name" value="PrsA_foldase"/>
</dbReference>
<dbReference type="AlphaFoldDB" id="A0A2K9NM04"/>
<dbReference type="Gene3D" id="1.10.8.1040">
    <property type="match status" value="1"/>
</dbReference>
<dbReference type="KEGG" id="bsto:C0V70_00105"/>
<dbReference type="PANTHER" id="PTHR47245">
    <property type="entry name" value="PEPTIDYLPROLYL ISOMERASE"/>
    <property type="match status" value="1"/>
</dbReference>
<proteinExistence type="predicted"/>
<dbReference type="OrthoDB" id="5290967at2"/>
<evidence type="ECO:0000313" key="4">
    <source>
        <dbReference type="EMBL" id="AUN96533.1"/>
    </source>
</evidence>
<keyword evidence="5" id="KW-1185">Reference proteome</keyword>
<dbReference type="InterPro" id="IPR027304">
    <property type="entry name" value="Trigger_fact/SurA_dom_sf"/>
</dbReference>
<keyword evidence="2" id="KW-1133">Transmembrane helix</keyword>
<gene>
    <name evidence="4" type="ORF">C0V70_00105</name>
</gene>
<accession>A0A2K9NM04</accession>
<feature type="transmembrane region" description="Helical" evidence="2">
    <location>
        <begin position="6"/>
        <end position="27"/>
    </location>
</feature>
<organism evidence="4 5">
    <name type="scientific">Bacteriovorax stolpii</name>
    <name type="common">Bdellovibrio stolpii</name>
    <dbReference type="NCBI Taxonomy" id="960"/>
    <lineage>
        <taxon>Bacteria</taxon>
        <taxon>Pseudomonadati</taxon>
        <taxon>Bdellovibrionota</taxon>
        <taxon>Bacteriovoracia</taxon>
        <taxon>Bacteriovoracales</taxon>
        <taxon>Bacteriovoracaceae</taxon>
        <taxon>Bacteriovorax</taxon>
    </lineage>
</organism>
<protein>
    <recommendedName>
        <fullName evidence="3">PpiC domain-containing protein</fullName>
    </recommendedName>
</protein>
<evidence type="ECO:0000256" key="1">
    <source>
        <dbReference type="PROSITE-ProRule" id="PRU00278"/>
    </source>
</evidence>
<dbReference type="EMBL" id="CP025704">
    <property type="protein sequence ID" value="AUN96533.1"/>
    <property type="molecule type" value="Genomic_DNA"/>
</dbReference>
<keyword evidence="2" id="KW-0472">Membrane</keyword>
<keyword evidence="1" id="KW-0697">Rotamase</keyword>
<evidence type="ECO:0000259" key="3">
    <source>
        <dbReference type="PROSITE" id="PS50198"/>
    </source>
</evidence>
<dbReference type="PANTHER" id="PTHR47245:SF2">
    <property type="entry name" value="PEPTIDYL-PROLYL CIS-TRANS ISOMERASE HP_0175-RELATED"/>
    <property type="match status" value="1"/>
</dbReference>
<dbReference type="GO" id="GO:0003755">
    <property type="term" value="F:peptidyl-prolyl cis-trans isomerase activity"/>
    <property type="evidence" value="ECO:0007669"/>
    <property type="project" value="UniProtKB-KW"/>
</dbReference>
<dbReference type="InterPro" id="IPR000297">
    <property type="entry name" value="PPIase_PpiC"/>
</dbReference>
<dbReference type="SUPFAM" id="SSF54534">
    <property type="entry name" value="FKBP-like"/>
    <property type="match status" value="1"/>
</dbReference>
<sequence>MLHWSIFSGIYTSFFYFLLSLKVHTLLRVKELTFLRIIVMKTSNYLSILALAFSVSAYAQDKEQPATNPRNTNPEAIVATVNGVEIKKGQLDQAFEQNLMFVSDKIVTKEKVLNDIINREIGIKKAKEAKLQDDPIVKSKMEDVLYHAQISKDLEKKLQGIQVSDKEAQDYYAKNKEYRTAHILFRVRVAPDKAEVEEAMKKSLEVYKQLQSKPQQWPELANKYSQSSTAPAAGDLGYLPAIKYAPEYFRAINGKANGYISPPTRTQFGYHIIKVLGVKEWKEVDPALYKKIVYDQKRDKILEEYFADARKGAKITVNKEWLK</sequence>
<name>A0A2K9NM04_BACTC</name>
<reference evidence="4 5" key="1">
    <citation type="submission" date="2018-01" db="EMBL/GenBank/DDBJ databases">
        <title>Complete genome sequence of Bacteriovorax stolpii DSM12778.</title>
        <authorList>
            <person name="Tang B."/>
            <person name="Chang J."/>
        </authorList>
    </citation>
    <scope>NUCLEOTIDE SEQUENCE [LARGE SCALE GENOMIC DNA]</scope>
    <source>
        <strain evidence="4 5">DSM 12778</strain>
    </source>
</reference>
<feature type="domain" description="PpiC" evidence="3">
    <location>
        <begin position="175"/>
        <end position="277"/>
    </location>
</feature>
<evidence type="ECO:0000313" key="5">
    <source>
        <dbReference type="Proteomes" id="UP000235584"/>
    </source>
</evidence>
<dbReference type="Pfam" id="PF00639">
    <property type="entry name" value="Rotamase"/>
    <property type="match status" value="1"/>
</dbReference>
<dbReference type="Proteomes" id="UP000235584">
    <property type="component" value="Chromosome"/>
</dbReference>
<dbReference type="Gene3D" id="3.10.50.40">
    <property type="match status" value="1"/>
</dbReference>
<dbReference type="SUPFAM" id="SSF109998">
    <property type="entry name" value="Triger factor/SurA peptide-binding domain-like"/>
    <property type="match status" value="1"/>
</dbReference>
<keyword evidence="2" id="KW-0812">Transmembrane</keyword>
<dbReference type="InterPro" id="IPR046357">
    <property type="entry name" value="PPIase_dom_sf"/>
</dbReference>